<dbReference type="EMBL" id="QNSB01000002">
    <property type="protein sequence ID" value="RBP73790.1"/>
    <property type="molecule type" value="Genomic_DNA"/>
</dbReference>
<reference evidence="3 4" key="1">
    <citation type="submission" date="2018-06" db="EMBL/GenBank/DDBJ databases">
        <title>Freshwater and sediment microbial communities from various areas in North America, analyzing microbe dynamics in response to fracking.</title>
        <authorList>
            <person name="Lamendella R."/>
        </authorList>
    </citation>
    <scope>NUCLEOTIDE SEQUENCE [LARGE SCALE GENOMIC DNA]</scope>
    <source>
        <strain evidence="3 4">3b_TX</strain>
    </source>
</reference>
<keyword evidence="2" id="KW-1133">Transmembrane helix</keyword>
<feature type="transmembrane region" description="Helical" evidence="2">
    <location>
        <begin position="162"/>
        <end position="186"/>
    </location>
</feature>
<dbReference type="AlphaFoldDB" id="A0A366IPT8"/>
<feature type="transmembrane region" description="Helical" evidence="2">
    <location>
        <begin position="127"/>
        <end position="150"/>
    </location>
</feature>
<accession>A0A366IPT8</accession>
<gene>
    <name evidence="3" type="ORF">DFO65_102321</name>
</gene>
<keyword evidence="2" id="KW-0812">Transmembrane</keyword>
<keyword evidence="4" id="KW-1185">Reference proteome</keyword>
<evidence type="ECO:0000256" key="1">
    <source>
        <dbReference type="SAM" id="MobiDB-lite"/>
    </source>
</evidence>
<feature type="transmembrane region" description="Helical" evidence="2">
    <location>
        <begin position="206"/>
        <end position="226"/>
    </location>
</feature>
<evidence type="ECO:0000256" key="2">
    <source>
        <dbReference type="SAM" id="Phobius"/>
    </source>
</evidence>
<dbReference type="Proteomes" id="UP000253509">
    <property type="component" value="Unassembled WGS sequence"/>
</dbReference>
<dbReference type="RefSeq" id="WP_245940466.1">
    <property type="nucleotide sequence ID" value="NZ_QNSB01000002.1"/>
</dbReference>
<proteinExistence type="predicted"/>
<sequence>MSTNAGPTDPDEGRRHLGKHDADRDRLGDHGIDRDPHPDSGADPVDERDRDRLGERRAINDPRDHLVEREREAFGGVKIGSAFFGWLTAVGTTVLLTALAGAVSALVGGATNSNVAEQALQDPQSAGIIGGIVLAVILFIAYYCGGYVAGRMARFNGVRQGVAVWVWAVVIAIVVAVIGVITGSQLGVMSSFPQIPDLGNLTTPGIIAALVALVVTLVAAILGGLAGMRFHRRVDRASLIDTP</sequence>
<keyword evidence="2" id="KW-0472">Membrane</keyword>
<comment type="caution">
    <text evidence="3">The sequence shown here is derived from an EMBL/GenBank/DDBJ whole genome shotgun (WGS) entry which is preliminary data.</text>
</comment>
<organism evidence="3 4">
    <name type="scientific">Brevibacterium celere</name>
    <dbReference type="NCBI Taxonomy" id="225845"/>
    <lineage>
        <taxon>Bacteria</taxon>
        <taxon>Bacillati</taxon>
        <taxon>Actinomycetota</taxon>
        <taxon>Actinomycetes</taxon>
        <taxon>Micrococcales</taxon>
        <taxon>Brevibacteriaceae</taxon>
        <taxon>Brevibacterium</taxon>
    </lineage>
</organism>
<evidence type="ECO:0000313" key="3">
    <source>
        <dbReference type="EMBL" id="RBP73790.1"/>
    </source>
</evidence>
<feature type="region of interest" description="Disordered" evidence="1">
    <location>
        <begin position="1"/>
        <end position="57"/>
    </location>
</feature>
<feature type="compositionally biased region" description="Basic and acidic residues" evidence="1">
    <location>
        <begin position="11"/>
        <end position="57"/>
    </location>
</feature>
<name>A0A366IPT8_9MICO</name>
<protein>
    <submittedName>
        <fullName evidence="3">Uncharacterized protein</fullName>
    </submittedName>
</protein>
<feature type="transmembrane region" description="Helical" evidence="2">
    <location>
        <begin position="83"/>
        <end position="107"/>
    </location>
</feature>
<evidence type="ECO:0000313" key="4">
    <source>
        <dbReference type="Proteomes" id="UP000253509"/>
    </source>
</evidence>